<organism evidence="2 3">
    <name type="scientific">Riccia sorocarpa</name>
    <dbReference type="NCBI Taxonomy" id="122646"/>
    <lineage>
        <taxon>Eukaryota</taxon>
        <taxon>Viridiplantae</taxon>
        <taxon>Streptophyta</taxon>
        <taxon>Embryophyta</taxon>
        <taxon>Marchantiophyta</taxon>
        <taxon>Marchantiopsida</taxon>
        <taxon>Marchantiidae</taxon>
        <taxon>Marchantiales</taxon>
        <taxon>Ricciaceae</taxon>
        <taxon>Riccia</taxon>
    </lineage>
</organism>
<dbReference type="Proteomes" id="UP001633002">
    <property type="component" value="Unassembled WGS sequence"/>
</dbReference>
<name>A0ABD3H093_9MARC</name>
<dbReference type="EMBL" id="JBJQOH010000006">
    <property type="protein sequence ID" value="KAL3683740.1"/>
    <property type="molecule type" value="Genomic_DNA"/>
</dbReference>
<reference evidence="2 3" key="1">
    <citation type="submission" date="2024-09" db="EMBL/GenBank/DDBJ databases">
        <title>Chromosome-scale assembly of Riccia sorocarpa.</title>
        <authorList>
            <person name="Paukszto L."/>
        </authorList>
    </citation>
    <scope>NUCLEOTIDE SEQUENCE [LARGE SCALE GENOMIC DNA]</scope>
    <source>
        <strain evidence="2">LP-2024</strain>
        <tissue evidence="2">Aerial parts of the thallus</tissue>
    </source>
</reference>
<feature type="region of interest" description="Disordered" evidence="1">
    <location>
        <begin position="100"/>
        <end position="275"/>
    </location>
</feature>
<evidence type="ECO:0000256" key="1">
    <source>
        <dbReference type="SAM" id="MobiDB-lite"/>
    </source>
</evidence>
<sequence>MIWLAKFAQNSPCLGVWYVTLNVKDAALVIWKHEEPDPISLGILLKTITNTSKVLEVLAMKDGGGFVRLSMDPKYLDRQVSKTALGGGLLSAERNQVPHGLATKVAPRSAPVARVDTDSEEEREIARDVKASQRHEAQRIAAAKEKFTKEKGSQSKSHSSKDKGKIVVQEAPKKKPSVPTQAPRKKLLGSSMAAQAAETASISRESKTDSNKHKREPQVTPPPPPKTAIVETSESKQAGSEESDKDNVEGSDSGSDSPLPSQPVSKRGAKLKTLK</sequence>
<comment type="caution">
    <text evidence="2">The sequence shown here is derived from an EMBL/GenBank/DDBJ whole genome shotgun (WGS) entry which is preliminary data.</text>
</comment>
<dbReference type="AlphaFoldDB" id="A0ABD3H093"/>
<evidence type="ECO:0000313" key="3">
    <source>
        <dbReference type="Proteomes" id="UP001633002"/>
    </source>
</evidence>
<feature type="compositionally biased region" description="Low complexity" evidence="1">
    <location>
        <begin position="250"/>
        <end position="259"/>
    </location>
</feature>
<evidence type="ECO:0000313" key="2">
    <source>
        <dbReference type="EMBL" id="KAL3683740.1"/>
    </source>
</evidence>
<accession>A0ABD3H093</accession>
<keyword evidence="3" id="KW-1185">Reference proteome</keyword>
<gene>
    <name evidence="2" type="ORF">R1sor_001762</name>
</gene>
<protein>
    <submittedName>
        <fullName evidence="2">Uncharacterized protein</fullName>
    </submittedName>
</protein>
<feature type="compositionally biased region" description="Basic and acidic residues" evidence="1">
    <location>
        <begin position="124"/>
        <end position="165"/>
    </location>
</feature>
<feature type="compositionally biased region" description="Polar residues" evidence="1">
    <location>
        <begin position="230"/>
        <end position="240"/>
    </location>
</feature>
<proteinExistence type="predicted"/>